<dbReference type="PANTHER" id="PTHR42188">
    <property type="entry name" value="23S RRNA-SPECIFIC ENDONUCLEASE VAPC20"/>
    <property type="match status" value="1"/>
</dbReference>
<dbReference type="SUPFAM" id="SSF88723">
    <property type="entry name" value="PIN domain-like"/>
    <property type="match status" value="1"/>
</dbReference>
<evidence type="ECO:0000313" key="2">
    <source>
        <dbReference type="EMBL" id="OGG03934.1"/>
    </source>
</evidence>
<dbReference type="InterPro" id="IPR029060">
    <property type="entry name" value="PIN-like_dom_sf"/>
</dbReference>
<dbReference type="AlphaFoldDB" id="A0A1F5YV01"/>
<dbReference type="Gene3D" id="3.40.50.1010">
    <property type="entry name" value="5'-nuclease"/>
    <property type="match status" value="1"/>
</dbReference>
<feature type="domain" description="PIN" evidence="1">
    <location>
        <begin position="13"/>
        <end position="139"/>
    </location>
</feature>
<dbReference type="STRING" id="1798371.A2W14_05710"/>
<accession>A0A1F5YV01</accession>
<dbReference type="EMBL" id="MFJA01000011">
    <property type="protein sequence ID" value="OGG03934.1"/>
    <property type="molecule type" value="Genomic_DNA"/>
</dbReference>
<dbReference type="PANTHER" id="PTHR42188:SF1">
    <property type="entry name" value="23S RRNA-SPECIFIC ENDONUCLEASE VAPC20"/>
    <property type="match status" value="1"/>
</dbReference>
<organism evidence="2 3">
    <name type="scientific">Candidatus Gottesmanbacteria bacterium RBG_16_37_8</name>
    <dbReference type="NCBI Taxonomy" id="1798371"/>
    <lineage>
        <taxon>Bacteria</taxon>
        <taxon>Candidatus Gottesmaniibacteriota</taxon>
    </lineage>
</organism>
<evidence type="ECO:0000259" key="1">
    <source>
        <dbReference type="Pfam" id="PF01850"/>
    </source>
</evidence>
<gene>
    <name evidence="2" type="ORF">A2W14_05710</name>
</gene>
<proteinExistence type="predicted"/>
<protein>
    <recommendedName>
        <fullName evidence="1">PIN domain-containing protein</fullName>
    </recommendedName>
</protein>
<dbReference type="Proteomes" id="UP000176665">
    <property type="component" value="Unassembled WGS sequence"/>
</dbReference>
<dbReference type="InterPro" id="IPR039018">
    <property type="entry name" value="VapC20-like"/>
</dbReference>
<evidence type="ECO:0000313" key="3">
    <source>
        <dbReference type="Proteomes" id="UP000176665"/>
    </source>
</evidence>
<name>A0A1F5YV01_9BACT</name>
<dbReference type="InterPro" id="IPR002716">
    <property type="entry name" value="PIN_dom"/>
</dbReference>
<comment type="caution">
    <text evidence="2">The sequence shown here is derived from an EMBL/GenBank/DDBJ whole genome shotgun (WGS) entry which is preliminary data.</text>
</comment>
<sequence length="143" mass="16836">MKLFMEFNINEAIFLDTAYFKALIDKKDEFHKQAVKKWKSIAQKDVKLITTNFVLDETFTLVKVKCGLNAVIEFRNRLAAGLKRMKIIRTLLIDEEKAWDWFLKDWSNLSFTDCVSFAVMERLELKRVATFDRHFSKAGFTIV</sequence>
<reference evidence="2 3" key="1">
    <citation type="journal article" date="2016" name="Nat. Commun.">
        <title>Thousands of microbial genomes shed light on interconnected biogeochemical processes in an aquifer system.</title>
        <authorList>
            <person name="Anantharaman K."/>
            <person name="Brown C.T."/>
            <person name="Hug L.A."/>
            <person name="Sharon I."/>
            <person name="Castelle C.J."/>
            <person name="Probst A.J."/>
            <person name="Thomas B.C."/>
            <person name="Singh A."/>
            <person name="Wilkins M.J."/>
            <person name="Karaoz U."/>
            <person name="Brodie E.L."/>
            <person name="Williams K.H."/>
            <person name="Hubbard S.S."/>
            <person name="Banfield J.F."/>
        </authorList>
    </citation>
    <scope>NUCLEOTIDE SEQUENCE [LARGE SCALE GENOMIC DNA]</scope>
</reference>
<dbReference type="GO" id="GO:0016075">
    <property type="term" value="P:rRNA catabolic process"/>
    <property type="evidence" value="ECO:0007669"/>
    <property type="project" value="TreeGrafter"/>
</dbReference>
<dbReference type="Pfam" id="PF01850">
    <property type="entry name" value="PIN"/>
    <property type="match status" value="1"/>
</dbReference>
<dbReference type="GO" id="GO:0004521">
    <property type="term" value="F:RNA endonuclease activity"/>
    <property type="evidence" value="ECO:0007669"/>
    <property type="project" value="InterPro"/>
</dbReference>